<dbReference type="Proteomes" id="UP000194280">
    <property type="component" value="Unassembled WGS sequence"/>
</dbReference>
<feature type="region of interest" description="Disordered" evidence="1">
    <location>
        <begin position="32"/>
        <end position="56"/>
    </location>
</feature>
<protein>
    <recommendedName>
        <fullName evidence="4">HNH domain-containing protein</fullName>
    </recommendedName>
</protein>
<dbReference type="InParanoid" id="A0A1Z5TVE7"/>
<dbReference type="AlphaFoldDB" id="A0A1Z5TVE7"/>
<reference evidence="2 3" key="1">
    <citation type="submission" date="2017-01" db="EMBL/GenBank/DDBJ databases">
        <title>The recent genome duplication of the halophilic yeast Hortaea werneckii: insights from long-read sequencing.</title>
        <authorList>
            <person name="Sinha S."/>
            <person name="Flibotte S."/>
            <person name="Neira M."/>
            <person name="Lenassi M."/>
            <person name="Gostincar C."/>
            <person name="Stajich J.E."/>
            <person name="Nislow C.E."/>
        </authorList>
    </citation>
    <scope>NUCLEOTIDE SEQUENCE [LARGE SCALE GENOMIC DNA]</scope>
    <source>
        <strain evidence="2 3">EXF-2000</strain>
    </source>
</reference>
<organism evidence="2 3">
    <name type="scientific">Hortaea werneckii EXF-2000</name>
    <dbReference type="NCBI Taxonomy" id="1157616"/>
    <lineage>
        <taxon>Eukaryota</taxon>
        <taxon>Fungi</taxon>
        <taxon>Dikarya</taxon>
        <taxon>Ascomycota</taxon>
        <taxon>Pezizomycotina</taxon>
        <taxon>Dothideomycetes</taxon>
        <taxon>Dothideomycetidae</taxon>
        <taxon>Mycosphaerellales</taxon>
        <taxon>Teratosphaeriaceae</taxon>
        <taxon>Hortaea</taxon>
    </lineage>
</organism>
<dbReference type="STRING" id="1157616.A0A1Z5TVE7"/>
<comment type="caution">
    <text evidence="2">The sequence shown here is derived from an EMBL/GenBank/DDBJ whole genome shotgun (WGS) entry which is preliminary data.</text>
</comment>
<evidence type="ECO:0000313" key="3">
    <source>
        <dbReference type="Proteomes" id="UP000194280"/>
    </source>
</evidence>
<dbReference type="OrthoDB" id="4850648at2759"/>
<evidence type="ECO:0008006" key="4">
    <source>
        <dbReference type="Google" id="ProtNLM"/>
    </source>
</evidence>
<name>A0A1Z5TVE7_HORWE</name>
<evidence type="ECO:0000256" key="1">
    <source>
        <dbReference type="SAM" id="MobiDB-lite"/>
    </source>
</evidence>
<dbReference type="EMBL" id="MUNK01000001">
    <property type="protein sequence ID" value="OTA39997.1"/>
    <property type="molecule type" value="Genomic_DNA"/>
</dbReference>
<proteinExistence type="predicted"/>
<keyword evidence="3" id="KW-1185">Reference proteome</keyword>
<gene>
    <name evidence="2" type="ORF">BTJ68_00222</name>
</gene>
<dbReference type="PANTHER" id="PTHR37827:SF1">
    <property type="entry name" value="HNH DOMAIN-CONTAINING PROTEIN"/>
    <property type="match status" value="1"/>
</dbReference>
<dbReference type="VEuPathDB" id="FungiDB:BTJ68_00222"/>
<accession>A0A1Z5TVE7</accession>
<sequence>MIPENETSSFDTFADCLSTTVIARLAPDTGKKRKVKGRKNEIKPAAVTAPPGSDELGDAGELSEFVQQYLAEELFTSLPSELRTLSYSAVQEDSKLLEEYSLRLDTDLLQSLIEFLPPTIRDSLTTYGLISDDASNLDRFFEPVLEQYILSTTSPPPEYTPSITASRPDGCEICDREHLPLTYHHLIPRQMHEKAVKRGWHKEWELNKVAWLCRACHSFVHRIASNEELARELFSVEALMEREDVVKWAQWVGRIRWKAR</sequence>
<dbReference type="PANTHER" id="PTHR37827">
    <property type="entry name" value="TUDOR DOMAIN-CONTAINING PROTEIN"/>
    <property type="match status" value="1"/>
</dbReference>
<evidence type="ECO:0000313" key="2">
    <source>
        <dbReference type="EMBL" id="OTA39997.1"/>
    </source>
</evidence>